<protein>
    <submittedName>
        <fullName evidence="1">Uncharacterized protein</fullName>
    </submittedName>
</protein>
<accession>A0AC60NTW2</accession>
<gene>
    <name evidence="1" type="ORF">HPB47_012372</name>
</gene>
<comment type="caution">
    <text evidence="1">The sequence shown here is derived from an EMBL/GenBank/DDBJ whole genome shotgun (WGS) entry which is preliminary data.</text>
</comment>
<keyword evidence="2" id="KW-1185">Reference proteome</keyword>
<dbReference type="Proteomes" id="UP000805193">
    <property type="component" value="Unassembled WGS sequence"/>
</dbReference>
<name>A0AC60NTW2_IXOPE</name>
<evidence type="ECO:0000313" key="1">
    <source>
        <dbReference type="EMBL" id="KAG0410514.1"/>
    </source>
</evidence>
<evidence type="ECO:0000313" key="2">
    <source>
        <dbReference type="Proteomes" id="UP000805193"/>
    </source>
</evidence>
<dbReference type="EMBL" id="JABSTQ010011516">
    <property type="protein sequence ID" value="KAG0410514.1"/>
    <property type="molecule type" value="Genomic_DNA"/>
</dbReference>
<organism evidence="1 2">
    <name type="scientific">Ixodes persulcatus</name>
    <name type="common">Taiga tick</name>
    <dbReference type="NCBI Taxonomy" id="34615"/>
    <lineage>
        <taxon>Eukaryota</taxon>
        <taxon>Metazoa</taxon>
        <taxon>Ecdysozoa</taxon>
        <taxon>Arthropoda</taxon>
        <taxon>Chelicerata</taxon>
        <taxon>Arachnida</taxon>
        <taxon>Acari</taxon>
        <taxon>Parasitiformes</taxon>
        <taxon>Ixodida</taxon>
        <taxon>Ixodoidea</taxon>
        <taxon>Ixodidae</taxon>
        <taxon>Ixodinae</taxon>
        <taxon>Ixodes</taxon>
    </lineage>
</organism>
<reference evidence="1 2" key="1">
    <citation type="journal article" date="2020" name="Cell">
        <title>Large-Scale Comparative Analyses of Tick Genomes Elucidate Their Genetic Diversity and Vector Capacities.</title>
        <authorList>
            <consortium name="Tick Genome and Microbiome Consortium (TIGMIC)"/>
            <person name="Jia N."/>
            <person name="Wang J."/>
            <person name="Shi W."/>
            <person name="Du L."/>
            <person name="Sun Y."/>
            <person name="Zhan W."/>
            <person name="Jiang J.F."/>
            <person name="Wang Q."/>
            <person name="Zhang B."/>
            <person name="Ji P."/>
            <person name="Bell-Sakyi L."/>
            <person name="Cui X.M."/>
            <person name="Yuan T.T."/>
            <person name="Jiang B.G."/>
            <person name="Yang W.F."/>
            <person name="Lam T.T."/>
            <person name="Chang Q.C."/>
            <person name="Ding S.J."/>
            <person name="Wang X.J."/>
            <person name="Zhu J.G."/>
            <person name="Ruan X.D."/>
            <person name="Zhao L."/>
            <person name="Wei J.T."/>
            <person name="Ye R.Z."/>
            <person name="Que T.C."/>
            <person name="Du C.H."/>
            <person name="Zhou Y.H."/>
            <person name="Cheng J.X."/>
            <person name="Dai P.F."/>
            <person name="Guo W.B."/>
            <person name="Han X.H."/>
            <person name="Huang E.J."/>
            <person name="Li L.F."/>
            <person name="Wei W."/>
            <person name="Gao Y.C."/>
            <person name="Liu J.Z."/>
            <person name="Shao H.Z."/>
            <person name="Wang X."/>
            <person name="Wang C.C."/>
            <person name="Yang T.C."/>
            <person name="Huo Q.B."/>
            <person name="Li W."/>
            <person name="Chen H.Y."/>
            <person name="Chen S.E."/>
            <person name="Zhou L.G."/>
            <person name="Ni X.B."/>
            <person name="Tian J.H."/>
            <person name="Sheng Y."/>
            <person name="Liu T."/>
            <person name="Pan Y.S."/>
            <person name="Xia L.Y."/>
            <person name="Li J."/>
            <person name="Zhao F."/>
            <person name="Cao W.C."/>
        </authorList>
    </citation>
    <scope>NUCLEOTIDE SEQUENCE [LARGE SCALE GENOMIC DNA]</scope>
    <source>
        <strain evidence="1">Iper-2018</strain>
    </source>
</reference>
<sequence>MASHFTTTDCPATRTAAIGAAEFRSPRCERLRGLLDDAPERQLAGVWRTRLSRRERRSLAGRPVALPRPPPTGKPTPISPVARSKSRHPRKADPETARIIERPTLASKSSRR</sequence>
<proteinExistence type="predicted"/>